<dbReference type="InterPro" id="IPR035437">
    <property type="entry name" value="SNase_OB-fold_sf"/>
</dbReference>
<accession>A0A9P0F2F6</accession>
<dbReference type="PROSITE" id="PS50304">
    <property type="entry name" value="TUDOR"/>
    <property type="match status" value="5"/>
</dbReference>
<feature type="region of interest" description="Disordered" evidence="2">
    <location>
        <begin position="189"/>
        <end position="236"/>
    </location>
</feature>
<evidence type="ECO:0000259" key="3">
    <source>
        <dbReference type="PROSITE" id="PS50304"/>
    </source>
</evidence>
<keyword evidence="1" id="KW-0175">Coiled coil</keyword>
<dbReference type="EMBL" id="OU963864">
    <property type="protein sequence ID" value="CAH0386861.1"/>
    <property type="molecule type" value="Genomic_DNA"/>
</dbReference>
<feature type="domain" description="Tudor" evidence="3">
    <location>
        <begin position="295"/>
        <end position="361"/>
    </location>
</feature>
<dbReference type="SMART" id="SM00333">
    <property type="entry name" value="TUDOR"/>
    <property type="match status" value="5"/>
</dbReference>
<evidence type="ECO:0000313" key="5">
    <source>
        <dbReference type="Proteomes" id="UP001152759"/>
    </source>
</evidence>
<gene>
    <name evidence="4" type="ORF">BEMITA_LOCUS5927</name>
</gene>
<dbReference type="SUPFAM" id="SSF50199">
    <property type="entry name" value="Staphylococcal nuclease"/>
    <property type="match status" value="1"/>
</dbReference>
<organism evidence="4 5">
    <name type="scientific">Bemisia tabaci</name>
    <name type="common">Sweetpotato whitefly</name>
    <name type="synonym">Aleurodes tabaci</name>
    <dbReference type="NCBI Taxonomy" id="7038"/>
    <lineage>
        <taxon>Eukaryota</taxon>
        <taxon>Metazoa</taxon>
        <taxon>Ecdysozoa</taxon>
        <taxon>Arthropoda</taxon>
        <taxon>Hexapoda</taxon>
        <taxon>Insecta</taxon>
        <taxon>Pterygota</taxon>
        <taxon>Neoptera</taxon>
        <taxon>Paraneoptera</taxon>
        <taxon>Hemiptera</taxon>
        <taxon>Sternorrhyncha</taxon>
        <taxon>Aleyrodoidea</taxon>
        <taxon>Aleyrodidae</taxon>
        <taxon>Aleyrodinae</taxon>
        <taxon>Bemisia</taxon>
    </lineage>
</organism>
<reference evidence="4" key="1">
    <citation type="submission" date="2021-12" db="EMBL/GenBank/DDBJ databases">
        <authorList>
            <person name="King R."/>
        </authorList>
    </citation>
    <scope>NUCLEOTIDE SEQUENCE</scope>
</reference>
<evidence type="ECO:0000313" key="4">
    <source>
        <dbReference type="EMBL" id="CAH0386861.1"/>
    </source>
</evidence>
<dbReference type="InterPro" id="IPR002999">
    <property type="entry name" value="Tudor"/>
</dbReference>
<dbReference type="Proteomes" id="UP001152759">
    <property type="component" value="Chromosome 3"/>
</dbReference>
<protein>
    <recommendedName>
        <fullName evidence="3">Tudor domain-containing protein</fullName>
    </recommendedName>
</protein>
<feature type="region of interest" description="Disordered" evidence="2">
    <location>
        <begin position="1250"/>
        <end position="1278"/>
    </location>
</feature>
<dbReference type="Pfam" id="PF00567">
    <property type="entry name" value="TUDOR"/>
    <property type="match status" value="5"/>
</dbReference>
<evidence type="ECO:0000256" key="1">
    <source>
        <dbReference type="SAM" id="Coils"/>
    </source>
</evidence>
<dbReference type="Gene3D" id="2.30.30.140">
    <property type="match status" value="6"/>
</dbReference>
<dbReference type="GO" id="GO:0005737">
    <property type="term" value="C:cytoplasm"/>
    <property type="evidence" value="ECO:0007669"/>
    <property type="project" value="UniProtKB-ARBA"/>
</dbReference>
<dbReference type="PANTHER" id="PTHR16442:SF1">
    <property type="entry name" value="RING FINGER PROTEIN 17"/>
    <property type="match status" value="1"/>
</dbReference>
<dbReference type="SUPFAM" id="SSF63748">
    <property type="entry name" value="Tudor/PWWP/MBT"/>
    <property type="match status" value="5"/>
</dbReference>
<feature type="compositionally biased region" description="Polar residues" evidence="2">
    <location>
        <begin position="1258"/>
        <end position="1269"/>
    </location>
</feature>
<feature type="coiled-coil region" evidence="1">
    <location>
        <begin position="48"/>
        <end position="82"/>
    </location>
</feature>
<keyword evidence="5" id="KW-1185">Reference proteome</keyword>
<feature type="domain" description="Tudor" evidence="3">
    <location>
        <begin position="780"/>
        <end position="838"/>
    </location>
</feature>
<name>A0A9P0F2F6_BEMTA</name>
<feature type="domain" description="Tudor" evidence="3">
    <location>
        <begin position="1378"/>
        <end position="1433"/>
    </location>
</feature>
<feature type="compositionally biased region" description="Acidic residues" evidence="2">
    <location>
        <begin position="1189"/>
        <end position="1203"/>
    </location>
</feature>
<feature type="region of interest" description="Disordered" evidence="2">
    <location>
        <begin position="1189"/>
        <end position="1229"/>
    </location>
</feature>
<feature type="domain" description="Tudor" evidence="3">
    <location>
        <begin position="1568"/>
        <end position="1628"/>
    </location>
</feature>
<sequence length="1704" mass="191431">MLQSMSKESGVKKFQARAIKDLLAIEKEATERFACINGILQVAENNFFNKLREERNNLMNAYVQLEEELAASKNSIEAILTEAKEAVAKKGVSVNVFELNKALDEIATTVPSNVCWDSSEAPSEETTYRLEKLTDKQVSETFKEAFEGCFKLSCPALPKVKLVSDKHVSDHIRVEELIQNSESVSSLSKQYGIPTGAKEDDTLSQHSSLGSDSLGSLANVESTTENATSGRSSPILPTTLATLAPGSAEMVTVAHIVSPSEFYINRKGVSDILQQNKERYRRYVMTTNPEVPASLNKSGLYLVTFEKDTKDQSGDWYRGLVLKTDIPDKPGKVFVLYIDYGTTAYVDISCFRIMPHDQVKSQHMQSAARCQNVIHVKEHGEVMMHVMEVTEKGLEVDLVRVHEINHVSVRDALIFLELASFLPSSEKKQEVPKTLLIPKSKFAKGDIVEGHISHVVSPSEFYCVELDTHYRQLHELMAEMTELYSDPARQPGNILNPVVGMSVAAKYSEDEKWYRAVITNLPGKRLVDVFYVDFGNRERVTYLDVRALLPKFLRMSTQAIHCSLCDIKPPKKSDQWPEKAGKLLQQLEYTLARLVIQDIKVVDNQPKVSVVLFTMKPDADICINAYLVQEGVAVSTGVNSTVVTFHRVQNSKKLTALQGLCTERDQEKLNDAPSDVAAKLTKKTKKKTTEKKKKEGEEATFTEGTDISCAASVTSSSTALTEESEDGDQTHRIEVKVISAASPSQIYVRLHNQEVDKFIEELNWELDKFYATSSPDPSAKWKEGDICVAFNPEDKHWYRSIVREVFDDHFLVVMKDIGKDCQVKKEHLRPIKEKFLKGFIDGTIRCHLAGVLAAGGGKWASYAIERVQEELNKHSSVFITKRGQIDTERKSLPIELWVKRVTYGGALEPDIEEWVSMNMFVVQQGLAIPDRTFQKYIAPAEDLLHDLKQMQHESSSNINSRSYVVSWLQDQDGQSGTSSMELKTMQVKKKKKNASASAQEISMDWKPPAPLDDLELDIIPTFVDENNLIYFHELSREDTLKQIEQALLVQYKNSKPQPQDMFCWVTNFLSHPQVTSDSTYQVQFVDYGNVEDVKASELRKRVFLTEVPTFCHVLALHNVRAVSEDGRWQTNVLDFVHANVVEKVCRVKLQYPEKDGAPFLALSFAPPGGIELVDILVGLGYAIRGGASEEESSTISEDSDDDVVVVSSQNKESDEENEAGLEDLLSPPSESIDNIVASIMKPREIDLRSLSRSSKSDGASNKSRNSLVDFTSPPPDSRILDIPRDPSVVSELSIESVIAESSIFAESLSLSVLDMREQPKEELEVTCLLSHKSFNEVRITCVVDIDTFYGQLAALDEVVESVFKDMQTYVPEAPSLSKLKVDTLCAVLMDEEWHRARILTLSPAITAQLVDLGDIIVVKEDQLREIPAILQSERIHCFKFKISNASKEHAKLKISDIVRIKPEMFCPESDSWIVVVEDNHRAQDSVIKSEQTGEKEIVNEFGAFLDLPILPTMEEVGVEVTAIAGLTDFFVQIKKTTEQSLLEILNEYEAMFEEIQKEAPSGRPLLEPLRIGQECCALYEDDNWYRAVIVAKFPENEEMVMVRFIDFGNKQPTPTKNLRPVKRKWMDIPRQCISVRLADMKKADGVTGEALKEAFELLQKIIFCPLKAVIKELSNPMLVLLFKDGTEEPVCQPLIDAGFFQKVD</sequence>
<dbReference type="Gene3D" id="2.40.50.90">
    <property type="match status" value="3"/>
</dbReference>
<dbReference type="FunFam" id="2.30.30.140:FF:000018">
    <property type="entry name" value="Serine/threonine-protein kinase 31"/>
    <property type="match status" value="1"/>
</dbReference>
<feature type="domain" description="Tudor" evidence="3">
    <location>
        <begin position="496"/>
        <end position="555"/>
    </location>
</feature>
<evidence type="ECO:0000256" key="2">
    <source>
        <dbReference type="SAM" id="MobiDB-lite"/>
    </source>
</evidence>
<dbReference type="PANTHER" id="PTHR16442">
    <property type="entry name" value="RING FINGER PROTEIN 17"/>
    <property type="match status" value="1"/>
</dbReference>
<feature type="compositionally biased region" description="Polar residues" evidence="2">
    <location>
        <begin position="219"/>
        <end position="236"/>
    </location>
</feature>
<dbReference type="CDD" id="cd20379">
    <property type="entry name" value="Tudor_dTUD-like"/>
    <property type="match status" value="2"/>
</dbReference>
<proteinExistence type="predicted"/>
<feature type="compositionally biased region" description="Low complexity" evidence="2">
    <location>
        <begin position="204"/>
        <end position="217"/>
    </location>
</feature>